<dbReference type="SUPFAM" id="SSF53850">
    <property type="entry name" value="Periplasmic binding protein-like II"/>
    <property type="match status" value="1"/>
</dbReference>
<organism evidence="20 21">
    <name type="scientific">Steinernema hermaphroditum</name>
    <dbReference type="NCBI Taxonomy" id="289476"/>
    <lineage>
        <taxon>Eukaryota</taxon>
        <taxon>Metazoa</taxon>
        <taxon>Ecdysozoa</taxon>
        <taxon>Nematoda</taxon>
        <taxon>Chromadorea</taxon>
        <taxon>Rhabditida</taxon>
        <taxon>Tylenchina</taxon>
        <taxon>Panagrolaimomorpha</taxon>
        <taxon>Strongyloidoidea</taxon>
        <taxon>Steinernematidae</taxon>
        <taxon>Steinernema</taxon>
    </lineage>
</organism>
<keyword evidence="10" id="KW-0325">Glycoprotein</keyword>
<keyword evidence="17" id="KW-0732">Signal</keyword>
<evidence type="ECO:0000256" key="14">
    <source>
        <dbReference type="PIRSR" id="PIRSR601508-2"/>
    </source>
</evidence>
<feature type="binding site" evidence="13">
    <location>
        <position position="785"/>
    </location>
    <ligand>
        <name>L-glutamate</name>
        <dbReference type="ChEBI" id="CHEBI:29985"/>
    </ligand>
</feature>
<feature type="binding site" evidence="13">
    <location>
        <position position="523"/>
    </location>
    <ligand>
        <name>L-glutamate</name>
        <dbReference type="ChEBI" id="CHEBI:29985"/>
    </ligand>
</feature>
<dbReference type="AlphaFoldDB" id="A0AA39HI97"/>
<comment type="caution">
    <text evidence="20">The sequence shown here is derived from an EMBL/GenBank/DDBJ whole genome shotgun (WGS) entry which is preliminary data.</text>
</comment>
<dbReference type="Pfam" id="PF00060">
    <property type="entry name" value="Lig_chan"/>
    <property type="match status" value="1"/>
</dbReference>
<feature type="signal peptide" evidence="17">
    <location>
        <begin position="1"/>
        <end position="16"/>
    </location>
</feature>
<feature type="site" description="Crucial to convey clamshell closure to channel opening" evidence="14">
    <location>
        <position position="667"/>
    </location>
</feature>
<dbReference type="Gene3D" id="1.10.287.70">
    <property type="match status" value="1"/>
</dbReference>
<feature type="transmembrane region" description="Helical" evidence="16">
    <location>
        <begin position="870"/>
        <end position="894"/>
    </location>
</feature>
<evidence type="ECO:0000313" key="20">
    <source>
        <dbReference type="EMBL" id="KAK0406371.1"/>
    </source>
</evidence>
<dbReference type="SMART" id="SM00079">
    <property type="entry name" value="PBPe"/>
    <property type="match status" value="1"/>
</dbReference>
<evidence type="ECO:0000256" key="4">
    <source>
        <dbReference type="ARBA" id="ARBA00022475"/>
    </source>
</evidence>
<dbReference type="SMART" id="SM00918">
    <property type="entry name" value="Lig_chan-Glu_bd"/>
    <property type="match status" value="1"/>
</dbReference>
<sequence>MREVLLIVVSIVLSWAKILPKDALRITTVFDDALGAGAKRALEHLNVSLVYHKGTGNISDFEINVIVLNKEERIEVVQRKFKEAVFLLSFVQNPDLRMLVRDVSLALRLPTIQTVWSMPNITDETNSSMGPGNYVSLVPASAVFDNIIPDVIPQLNITREATVLYDQYSGSSMSHFIRMFEDLPVKIKFERVVDNDEDITAHLRKLQETTSTVIFVTVTKNVERYVLHAGGQINRGLFRWVTITEDVRAFKCEDCFAVEMFWVRPYPTGKAEEVRAITAYMAENELDVSMNYSIHTWEEIDVCFLNDLIELAIVYSKELNRTLTRPANTGMSSYFYGFNQPHINVTLTDLVQRHIPREYGQFIHLDQHHFYQDVKAYIFRIDRLVDEPDKNYNKLVDLQYYQNCHTVDWFQIGNWTLETGVIPFYTTLGVKVRKINHYRVAIIVSPPFIQYNADKNGPRYEGYCIDLLKLIQERLQFTYELFLVEDGSYGTMDDNGNWNGLIGTLVSGTADIALAPLSVMAERENDVDFTVPYYDLVGTTILMKKQDVEYSLFKFMKVLELPVWLCIVAAYLFTSLLLWVFEKFSPYSYSNNRMRYSNDPEQREFTMKECLWFCMTSLTPQGGGEAPKNVSGRLVAATWWLFGFIIIASYTANLAAFLTVSRLDKPIDSLDDLAKQYKIEYAPMKGSAAETYFRRMADIEEKFYNIWKTMSLNESMSVRDRSKLAIWDYPVSDKFTNMWRYMKESGLPANLQEAIDRVLSSKDGFAYIGVFSAGLCSPVRESLGDATDIKYAVLTNCQLQQVGTEFSRKPYAIAVQTGSALKDDISRTILQLLNKRQLEILKEKWWAKNPNRKSCVNMEDDSNGISIQNIGGVFIVILAGIVLSLVTLVFEYFCTRKRIRKTTKHLHRKLSTVAFPGISRENSVHPKEEEPVHTPNPITVTDESAFTFDPNGGGVYHRRGSSLVEGIEMRRVGNGDGVNNAAFEF</sequence>
<dbReference type="PRINTS" id="PR00177">
    <property type="entry name" value="NMDARECEPTOR"/>
</dbReference>
<evidence type="ECO:0000256" key="10">
    <source>
        <dbReference type="ARBA" id="ARBA00023180"/>
    </source>
</evidence>
<feature type="disulfide bond" evidence="15">
    <location>
        <begin position="797"/>
        <end position="855"/>
    </location>
</feature>
<dbReference type="InterPro" id="IPR001508">
    <property type="entry name" value="Iono_Glu_rcpt_met"/>
</dbReference>
<dbReference type="InterPro" id="IPR001320">
    <property type="entry name" value="Iontro_rcpt_C"/>
</dbReference>
<evidence type="ECO:0000256" key="17">
    <source>
        <dbReference type="SAM" id="SignalP"/>
    </source>
</evidence>
<dbReference type="CDD" id="cd13717">
    <property type="entry name" value="PBP2_iGluR_putative"/>
    <property type="match status" value="1"/>
</dbReference>
<keyword evidence="15" id="KW-1015">Disulfide bond</keyword>
<reference evidence="20" key="1">
    <citation type="submission" date="2023-06" db="EMBL/GenBank/DDBJ databases">
        <title>Genomic analysis of the entomopathogenic nematode Steinernema hermaphroditum.</title>
        <authorList>
            <person name="Schwarz E.M."/>
            <person name="Heppert J.K."/>
            <person name="Baniya A."/>
            <person name="Schwartz H.T."/>
            <person name="Tan C.-H."/>
            <person name="Antoshechkin I."/>
            <person name="Sternberg P.W."/>
            <person name="Goodrich-Blair H."/>
            <person name="Dillman A.R."/>
        </authorList>
    </citation>
    <scope>NUCLEOTIDE SEQUENCE</scope>
    <source>
        <strain evidence="20">PS9179</strain>
        <tissue evidence="20">Whole animal</tissue>
    </source>
</reference>
<comment type="subcellular location">
    <subcellularLocation>
        <location evidence="1">Cell membrane</location>
        <topology evidence="1">Multi-pass membrane protein</topology>
    </subcellularLocation>
</comment>
<evidence type="ECO:0000259" key="19">
    <source>
        <dbReference type="SMART" id="SM00918"/>
    </source>
</evidence>
<evidence type="ECO:0000256" key="9">
    <source>
        <dbReference type="ARBA" id="ARBA00023170"/>
    </source>
</evidence>
<keyword evidence="12" id="KW-0407">Ion channel</keyword>
<feature type="transmembrane region" description="Helical" evidence="16">
    <location>
        <begin position="561"/>
        <end position="581"/>
    </location>
</feature>
<dbReference type="SUPFAM" id="SSF81324">
    <property type="entry name" value="Voltage-gated potassium channels"/>
    <property type="match status" value="1"/>
</dbReference>
<dbReference type="GO" id="GO:0005886">
    <property type="term" value="C:plasma membrane"/>
    <property type="evidence" value="ECO:0007669"/>
    <property type="project" value="UniProtKB-SubCell"/>
</dbReference>
<dbReference type="FunFam" id="3.40.190.10:FF:000160">
    <property type="entry name" value="GLutamate Receptor family (AMPA)"/>
    <property type="match status" value="1"/>
</dbReference>
<evidence type="ECO:0000256" key="3">
    <source>
        <dbReference type="ARBA" id="ARBA00022448"/>
    </source>
</evidence>
<evidence type="ECO:0000256" key="6">
    <source>
        <dbReference type="ARBA" id="ARBA00022989"/>
    </source>
</evidence>
<dbReference type="Gene3D" id="3.40.190.10">
    <property type="entry name" value="Periplasmic binding protein-like II"/>
    <property type="match status" value="3"/>
</dbReference>
<keyword evidence="9" id="KW-0675">Receptor</keyword>
<evidence type="ECO:0000256" key="2">
    <source>
        <dbReference type="ARBA" id="ARBA00008685"/>
    </source>
</evidence>
<proteinExistence type="inferred from homology"/>
<dbReference type="InterPro" id="IPR015683">
    <property type="entry name" value="Ionotropic_Glu_rcpt"/>
</dbReference>
<accession>A0AA39HI97</accession>
<evidence type="ECO:0000256" key="1">
    <source>
        <dbReference type="ARBA" id="ARBA00004651"/>
    </source>
</evidence>
<feature type="domain" description="Ionotropic glutamate receptor L-glutamate and glycine-binding" evidence="19">
    <location>
        <begin position="447"/>
        <end position="507"/>
    </location>
</feature>
<feature type="binding site" evidence="13">
    <location>
        <position position="518"/>
    </location>
    <ligand>
        <name>L-glutamate</name>
        <dbReference type="ChEBI" id="CHEBI:29985"/>
    </ligand>
</feature>
<dbReference type="GO" id="GO:0038023">
    <property type="term" value="F:signaling receptor activity"/>
    <property type="evidence" value="ECO:0007669"/>
    <property type="project" value="InterPro"/>
</dbReference>
<feature type="binding site" evidence="13">
    <location>
        <position position="516"/>
    </location>
    <ligand>
        <name>L-glutamate</name>
        <dbReference type="ChEBI" id="CHEBI:29985"/>
    </ligand>
</feature>
<evidence type="ECO:0000256" key="16">
    <source>
        <dbReference type="SAM" id="Phobius"/>
    </source>
</evidence>
<dbReference type="EMBL" id="JAUCMV010000004">
    <property type="protein sequence ID" value="KAK0406371.1"/>
    <property type="molecule type" value="Genomic_DNA"/>
</dbReference>
<keyword evidence="6 16" id="KW-1133">Transmembrane helix</keyword>
<feature type="domain" description="Ionotropic glutamate receptor C-terminal" evidence="18">
    <location>
        <begin position="437"/>
        <end position="848"/>
    </location>
</feature>
<keyword evidence="3" id="KW-0813">Transport</keyword>
<dbReference type="FunFam" id="1.10.287.70:FF:000080">
    <property type="entry name" value="Glutamate receptor ionotropic, kainate"/>
    <property type="match status" value="1"/>
</dbReference>
<feature type="site" description="Interaction with the cone snail toxin Con-ikot-ikot" evidence="14">
    <location>
        <position position="694"/>
    </location>
</feature>
<evidence type="ECO:0000256" key="11">
    <source>
        <dbReference type="ARBA" id="ARBA00023286"/>
    </source>
</evidence>
<dbReference type="Pfam" id="PF10613">
    <property type="entry name" value="Lig_chan-Glu_bd"/>
    <property type="match status" value="1"/>
</dbReference>
<gene>
    <name evidence="20" type="ORF">QR680_018535</name>
</gene>
<dbReference type="InterPro" id="IPR019594">
    <property type="entry name" value="Glu/Gly-bd"/>
</dbReference>
<evidence type="ECO:0000256" key="12">
    <source>
        <dbReference type="ARBA" id="ARBA00023303"/>
    </source>
</evidence>
<evidence type="ECO:0000256" key="5">
    <source>
        <dbReference type="ARBA" id="ARBA00022692"/>
    </source>
</evidence>
<evidence type="ECO:0000256" key="15">
    <source>
        <dbReference type="PIRSR" id="PIRSR601508-3"/>
    </source>
</evidence>
<feature type="chain" id="PRO_5041230211" evidence="17">
    <location>
        <begin position="17"/>
        <end position="985"/>
    </location>
</feature>
<keyword evidence="4" id="KW-1003">Cell membrane</keyword>
<evidence type="ECO:0000256" key="7">
    <source>
        <dbReference type="ARBA" id="ARBA00023065"/>
    </source>
</evidence>
<keyword evidence="11" id="KW-1071">Ligand-gated ion channel</keyword>
<dbReference type="Proteomes" id="UP001175271">
    <property type="component" value="Unassembled WGS sequence"/>
</dbReference>
<evidence type="ECO:0000259" key="18">
    <source>
        <dbReference type="SMART" id="SM00079"/>
    </source>
</evidence>
<comment type="similarity">
    <text evidence="2">Belongs to the glutamate-gated ion channel (TC 1.A.10.1) family.</text>
</comment>
<evidence type="ECO:0000256" key="8">
    <source>
        <dbReference type="ARBA" id="ARBA00023136"/>
    </source>
</evidence>
<dbReference type="GO" id="GO:0015276">
    <property type="term" value="F:ligand-gated monoatomic ion channel activity"/>
    <property type="evidence" value="ECO:0007669"/>
    <property type="project" value="InterPro"/>
</dbReference>
<keyword evidence="21" id="KW-1185">Reference proteome</keyword>
<protein>
    <submittedName>
        <fullName evidence="20">Uncharacterized protein</fullName>
    </submittedName>
</protein>
<evidence type="ECO:0000256" key="13">
    <source>
        <dbReference type="PIRSR" id="PIRSR601508-1"/>
    </source>
</evidence>
<feature type="transmembrane region" description="Helical" evidence="16">
    <location>
        <begin position="637"/>
        <end position="660"/>
    </location>
</feature>
<keyword evidence="5 16" id="KW-0812">Transmembrane</keyword>
<dbReference type="FunFam" id="3.40.190.10:FF:000142">
    <property type="entry name" value="Ionotropic receptor 25a"/>
    <property type="match status" value="1"/>
</dbReference>
<keyword evidence="8 16" id="KW-0472">Membrane</keyword>
<name>A0AA39HI97_9BILA</name>
<evidence type="ECO:0000313" key="21">
    <source>
        <dbReference type="Proteomes" id="UP001175271"/>
    </source>
</evidence>
<keyword evidence="7" id="KW-0406">Ion transport</keyword>
<dbReference type="PANTHER" id="PTHR18966">
    <property type="entry name" value="IONOTROPIC GLUTAMATE RECEPTOR"/>
    <property type="match status" value="1"/>
</dbReference>